<keyword evidence="2" id="KW-0539">Nucleus</keyword>
<dbReference type="EMBL" id="WHWB01034530">
    <property type="protein sequence ID" value="KAJ7408666.1"/>
    <property type="molecule type" value="Genomic_DNA"/>
</dbReference>
<evidence type="ECO:0000256" key="2">
    <source>
        <dbReference type="ARBA" id="ARBA00023242"/>
    </source>
</evidence>
<proteinExistence type="predicted"/>
<evidence type="ECO:0000313" key="6">
    <source>
        <dbReference type="Proteomes" id="UP001145742"/>
    </source>
</evidence>
<dbReference type="Proteomes" id="UP001145742">
    <property type="component" value="Unassembled WGS sequence"/>
</dbReference>
<evidence type="ECO:0000313" key="5">
    <source>
        <dbReference type="EMBL" id="KAJ7408666.1"/>
    </source>
</evidence>
<organism evidence="5 6">
    <name type="scientific">Willisornis vidua</name>
    <name type="common">Xingu scale-backed antbird</name>
    <dbReference type="NCBI Taxonomy" id="1566151"/>
    <lineage>
        <taxon>Eukaryota</taxon>
        <taxon>Metazoa</taxon>
        <taxon>Chordata</taxon>
        <taxon>Craniata</taxon>
        <taxon>Vertebrata</taxon>
        <taxon>Euteleostomi</taxon>
        <taxon>Archelosauria</taxon>
        <taxon>Archosauria</taxon>
        <taxon>Dinosauria</taxon>
        <taxon>Saurischia</taxon>
        <taxon>Theropoda</taxon>
        <taxon>Coelurosauria</taxon>
        <taxon>Aves</taxon>
        <taxon>Neognathae</taxon>
        <taxon>Neoaves</taxon>
        <taxon>Telluraves</taxon>
        <taxon>Australaves</taxon>
        <taxon>Passeriformes</taxon>
        <taxon>Thamnophilidae</taxon>
        <taxon>Willisornis</taxon>
    </lineage>
</organism>
<dbReference type="InterPro" id="IPR036179">
    <property type="entry name" value="Ig-like_dom_sf"/>
</dbReference>
<feature type="region of interest" description="Disordered" evidence="3">
    <location>
        <begin position="189"/>
        <end position="250"/>
    </location>
</feature>
<accession>A0ABQ9CT39</accession>
<keyword evidence="6" id="KW-1185">Reference proteome</keyword>
<evidence type="ECO:0000256" key="3">
    <source>
        <dbReference type="SAM" id="MobiDB-lite"/>
    </source>
</evidence>
<sequence length="472" mass="52672">MPENPSSVQRPLGFLSGAMALQLPRITILRMPAEHPHPGESVTVSCEATSELPELTLLYWLGNGSFVESLHPDGAVREGTVQEELQGSGVTLRRDLHFSSFNTQHLHTNFTCVVLSPLGVDTREVQWPLPAPAPVTVERGALGSDRGETHNGILSLPENHSETEEVFKVKKSSYSKKIVKQLKKEYKEDLEKSKVRTDADSPTDVEAPVEKTGQNKDVGPEDGAANSEHGEEEMEVESEKEEEKPKAGGAFSNALSSLNVLRPGEIPDAAFIHAARKKRQMARELGDFTPVDSEPGKGRLVREDENDASDDEEDDEKRRIVFTVKEKSQRQKIAEEIGKVMSWKMRISKYVQPSQPAEANSLYYQSSYQTLSYGSSYGIPYTYTAYGSSETKSQKTDNTVPFKTPSNEMTPVTIDLVKKQLKDRLIQSTEVAFRMLLFWLTAANIKCCTSHTLAVQMVQTRQRKEFLLLEQP</sequence>
<feature type="region of interest" description="Disordered" evidence="3">
    <location>
        <begin position="283"/>
        <end position="316"/>
    </location>
</feature>
<dbReference type="InterPro" id="IPR055139">
    <property type="entry name" value="IL18BP-like_dom"/>
</dbReference>
<gene>
    <name evidence="5" type="ORF">WISP_119222</name>
</gene>
<name>A0ABQ9CT39_9PASS</name>
<feature type="domain" description="Ig-like" evidence="4">
    <location>
        <begin position="24"/>
        <end position="126"/>
    </location>
</feature>
<dbReference type="InterPro" id="IPR012890">
    <property type="entry name" value="GCFC2-like"/>
</dbReference>
<dbReference type="PANTHER" id="PTHR12214">
    <property type="entry name" value="GC-RICH SEQUENCE DNA-BINDING FACTOR"/>
    <property type="match status" value="1"/>
</dbReference>
<dbReference type="PANTHER" id="PTHR12214:SF2">
    <property type="entry name" value="PAX3- AND PAX7-BINDING PROTEIN 1"/>
    <property type="match status" value="1"/>
</dbReference>
<evidence type="ECO:0000256" key="1">
    <source>
        <dbReference type="ARBA" id="ARBA00004123"/>
    </source>
</evidence>
<dbReference type="PROSITE" id="PS50835">
    <property type="entry name" value="IG_LIKE"/>
    <property type="match status" value="1"/>
</dbReference>
<feature type="compositionally biased region" description="Acidic residues" evidence="3">
    <location>
        <begin position="304"/>
        <end position="315"/>
    </location>
</feature>
<feature type="compositionally biased region" description="Basic and acidic residues" evidence="3">
    <location>
        <begin position="294"/>
        <end position="303"/>
    </location>
</feature>
<dbReference type="Pfam" id="PF22009">
    <property type="entry name" value="YLDV-IL18BP-like"/>
    <property type="match status" value="1"/>
</dbReference>
<feature type="compositionally biased region" description="Acidic residues" evidence="3">
    <location>
        <begin position="230"/>
        <end position="240"/>
    </location>
</feature>
<protein>
    <recommendedName>
        <fullName evidence="4">Ig-like domain-containing protein</fullName>
    </recommendedName>
</protein>
<dbReference type="Gene3D" id="2.60.40.10">
    <property type="entry name" value="Immunoglobulins"/>
    <property type="match status" value="1"/>
</dbReference>
<dbReference type="InterPro" id="IPR007110">
    <property type="entry name" value="Ig-like_dom"/>
</dbReference>
<reference evidence="5" key="1">
    <citation type="submission" date="2019-10" db="EMBL/GenBank/DDBJ databases">
        <authorList>
            <person name="Soares A.E.R."/>
            <person name="Aleixo A."/>
            <person name="Schneider P."/>
            <person name="Miyaki C.Y."/>
            <person name="Schneider M.P."/>
            <person name="Mello C."/>
            <person name="Vasconcelos A.T.R."/>
        </authorList>
    </citation>
    <scope>NUCLEOTIDE SEQUENCE</scope>
    <source>
        <tissue evidence="5">Muscle</tissue>
    </source>
</reference>
<comment type="subcellular location">
    <subcellularLocation>
        <location evidence="1">Nucleus</location>
    </subcellularLocation>
</comment>
<evidence type="ECO:0000259" key="4">
    <source>
        <dbReference type="PROSITE" id="PS50835"/>
    </source>
</evidence>
<dbReference type="SUPFAM" id="SSF48726">
    <property type="entry name" value="Immunoglobulin"/>
    <property type="match status" value="1"/>
</dbReference>
<feature type="compositionally biased region" description="Basic and acidic residues" evidence="3">
    <location>
        <begin position="189"/>
        <end position="199"/>
    </location>
</feature>
<comment type="caution">
    <text evidence="5">The sequence shown here is derived from an EMBL/GenBank/DDBJ whole genome shotgun (WGS) entry which is preliminary data.</text>
</comment>
<dbReference type="InterPro" id="IPR013783">
    <property type="entry name" value="Ig-like_fold"/>
</dbReference>